<gene>
    <name evidence="2" type="ORF">UFOPK4306_02425</name>
</gene>
<evidence type="ECO:0000256" key="1">
    <source>
        <dbReference type="SAM" id="MobiDB-lite"/>
    </source>
</evidence>
<sequence>MGEFVHEHGAKEQKAGEETDERSGNATDVEADQCDDHGGTPVCVHRNAPDRQDPRTAKHDGFLALNGAHR</sequence>
<feature type="compositionally biased region" description="Basic and acidic residues" evidence="1">
    <location>
        <begin position="1"/>
        <end position="23"/>
    </location>
</feature>
<proteinExistence type="predicted"/>
<feature type="compositionally biased region" description="Basic and acidic residues" evidence="1">
    <location>
        <begin position="47"/>
        <end position="61"/>
    </location>
</feature>
<protein>
    <submittedName>
        <fullName evidence="2">Unannotated protein</fullName>
    </submittedName>
</protein>
<reference evidence="2" key="1">
    <citation type="submission" date="2020-05" db="EMBL/GenBank/DDBJ databases">
        <authorList>
            <person name="Chiriac C."/>
            <person name="Salcher M."/>
            <person name="Ghai R."/>
            <person name="Kavagutti S V."/>
        </authorList>
    </citation>
    <scope>NUCLEOTIDE SEQUENCE</scope>
</reference>
<evidence type="ECO:0000313" key="2">
    <source>
        <dbReference type="EMBL" id="CAB5068519.1"/>
    </source>
</evidence>
<dbReference type="AlphaFoldDB" id="A0A6J7URI4"/>
<name>A0A6J7URI4_9ZZZZ</name>
<dbReference type="EMBL" id="CAFBQP010000146">
    <property type="protein sequence ID" value="CAB5068519.1"/>
    <property type="molecule type" value="Genomic_DNA"/>
</dbReference>
<organism evidence="2">
    <name type="scientific">freshwater metagenome</name>
    <dbReference type="NCBI Taxonomy" id="449393"/>
    <lineage>
        <taxon>unclassified sequences</taxon>
        <taxon>metagenomes</taxon>
        <taxon>ecological metagenomes</taxon>
    </lineage>
</organism>
<accession>A0A6J7URI4</accession>
<feature type="region of interest" description="Disordered" evidence="1">
    <location>
        <begin position="1"/>
        <end position="70"/>
    </location>
</feature>